<keyword evidence="4" id="KW-1185">Reference proteome</keyword>
<dbReference type="SUPFAM" id="SSF53335">
    <property type="entry name" value="S-adenosyl-L-methionine-dependent methyltransferases"/>
    <property type="match status" value="1"/>
</dbReference>
<dbReference type="PANTHER" id="PTHR43591">
    <property type="entry name" value="METHYLTRANSFERASE"/>
    <property type="match status" value="1"/>
</dbReference>
<feature type="region of interest" description="Disordered" evidence="1">
    <location>
        <begin position="1"/>
        <end position="20"/>
    </location>
</feature>
<evidence type="ECO:0000259" key="2">
    <source>
        <dbReference type="Pfam" id="PF13649"/>
    </source>
</evidence>
<dbReference type="InterPro" id="IPR041698">
    <property type="entry name" value="Methyltransf_25"/>
</dbReference>
<dbReference type="Gene3D" id="3.40.50.150">
    <property type="entry name" value="Vaccinia Virus protein VP39"/>
    <property type="match status" value="1"/>
</dbReference>
<dbReference type="OMA" id="IEHEAGW"/>
<evidence type="ECO:0000313" key="4">
    <source>
        <dbReference type="Proteomes" id="UP000022910"/>
    </source>
</evidence>
<dbReference type="OrthoDB" id="2013972at2759"/>
<name>A0A015LVV5_RHIIW</name>
<dbReference type="HOGENOM" id="CLU_010595_9_0_1"/>
<dbReference type="SMR" id="A0A015LVV5"/>
<comment type="caution">
    <text evidence="3">The sequence shown here is derived from an EMBL/GenBank/DDBJ whole genome shotgun (WGS) entry which is preliminary data.</text>
</comment>
<gene>
    <name evidence="3" type="ORF">RirG_029480</name>
</gene>
<evidence type="ECO:0000313" key="3">
    <source>
        <dbReference type="EMBL" id="EXX76831.1"/>
    </source>
</evidence>
<organism evidence="3 4">
    <name type="scientific">Rhizophagus irregularis (strain DAOM 197198w)</name>
    <name type="common">Glomus intraradices</name>
    <dbReference type="NCBI Taxonomy" id="1432141"/>
    <lineage>
        <taxon>Eukaryota</taxon>
        <taxon>Fungi</taxon>
        <taxon>Fungi incertae sedis</taxon>
        <taxon>Mucoromycota</taxon>
        <taxon>Glomeromycotina</taxon>
        <taxon>Glomeromycetes</taxon>
        <taxon>Glomerales</taxon>
        <taxon>Glomeraceae</taxon>
        <taxon>Rhizophagus</taxon>
    </lineage>
</organism>
<feature type="domain" description="Methyltransferase" evidence="2">
    <location>
        <begin position="94"/>
        <end position="184"/>
    </location>
</feature>
<dbReference type="Proteomes" id="UP000022910">
    <property type="component" value="Unassembled WGS sequence"/>
</dbReference>
<dbReference type="STRING" id="1432141.A0A015LVV5"/>
<proteinExistence type="predicted"/>
<dbReference type="InterPro" id="IPR029063">
    <property type="entry name" value="SAM-dependent_MTases_sf"/>
</dbReference>
<accession>A0A015LVV5</accession>
<dbReference type="AlphaFoldDB" id="A0A015LVV5"/>
<dbReference type="Pfam" id="PF13649">
    <property type="entry name" value="Methyltransf_25"/>
    <property type="match status" value="1"/>
</dbReference>
<dbReference type="EMBL" id="JEMT01011814">
    <property type="protein sequence ID" value="EXX76831.1"/>
    <property type="molecule type" value="Genomic_DNA"/>
</dbReference>
<feature type="compositionally biased region" description="Basic and acidic residues" evidence="1">
    <location>
        <begin position="1"/>
        <end position="18"/>
    </location>
</feature>
<evidence type="ECO:0000256" key="1">
    <source>
        <dbReference type="SAM" id="MobiDB-lite"/>
    </source>
</evidence>
<protein>
    <recommendedName>
        <fullName evidence="2">Methyltransferase domain-containing protein</fullName>
    </recommendedName>
</protein>
<dbReference type="CDD" id="cd02440">
    <property type="entry name" value="AdoMet_MTases"/>
    <property type="match status" value="1"/>
</dbReference>
<sequence>MGAKISRKESTCNEKSESQENINLILEPNFDWATVKEKNNGDDDNNDDLKSDYVFPKEIEEGYRVHSTHFALKHVCNGNYKVPLKEHLKPGSKILDVGCGSGLWCEEMAREFPDVNVYGIDLVDFPSKIKPYNCKFFLGNIIFGLPWVDNTFDYIWSRCLFTDIKSKYWLPLLLEMYRVLKPNGIIEFQGGDGYALSAGPLLEKVQSNCLKAALELRDIDLRITRRFGEIVKLAGFKDINESYQSIAVGRWGGKIGEIWASNLKESYLTMQPWLSSYMGISEDEYNRTIKEIVDKELDTHKTYINHHITWATKKPHYKYYWITYLSAFNINLHY</sequence>
<reference evidence="3 4" key="1">
    <citation type="submission" date="2014-02" db="EMBL/GenBank/DDBJ databases">
        <title>Single nucleus genome sequencing reveals high similarity among nuclei of an endomycorrhizal fungus.</title>
        <authorList>
            <person name="Lin K."/>
            <person name="Geurts R."/>
            <person name="Zhang Z."/>
            <person name="Limpens E."/>
            <person name="Saunders D.G."/>
            <person name="Mu D."/>
            <person name="Pang E."/>
            <person name="Cao H."/>
            <person name="Cha H."/>
            <person name="Lin T."/>
            <person name="Zhou Q."/>
            <person name="Shang Y."/>
            <person name="Li Y."/>
            <person name="Ivanov S."/>
            <person name="Sharma T."/>
            <person name="Velzen R.V."/>
            <person name="Ruijter N.D."/>
            <person name="Aanen D.K."/>
            <person name="Win J."/>
            <person name="Kamoun S."/>
            <person name="Bisseling T."/>
            <person name="Huang S."/>
        </authorList>
    </citation>
    <scope>NUCLEOTIDE SEQUENCE [LARGE SCALE GENOMIC DNA]</scope>
    <source>
        <strain evidence="4">DAOM197198w</strain>
    </source>
</reference>